<comment type="caution">
    <text evidence="1">The sequence shown here is derived from an EMBL/GenBank/DDBJ whole genome shotgun (WGS) entry which is preliminary data.</text>
</comment>
<reference evidence="1" key="1">
    <citation type="submission" date="2021-07" db="EMBL/GenBank/DDBJ databases">
        <authorList>
            <person name="Durling M."/>
        </authorList>
    </citation>
    <scope>NUCLEOTIDE SEQUENCE</scope>
</reference>
<proteinExistence type="predicted"/>
<dbReference type="EMBL" id="CAJVRL010000045">
    <property type="protein sequence ID" value="CAG8952080.1"/>
    <property type="molecule type" value="Genomic_DNA"/>
</dbReference>
<keyword evidence="2" id="KW-1185">Reference proteome</keyword>
<sequence length="233" mass="27123">MSLHTTQLNALTHTPETAPRLPIQLPYYHGALYRNSWGLNWEYLYRHDRAFANRSLSRFPIPRPPLPPHMASQERRPVILPSEYLDHNVVSRLPISPPLSQLVYEPEPEPEPQASKWVYFWQSFIAVVPIWALRKAWSSVRSWVIEGIRATFHVAVWVWKSIDWYAVFWLMVSFQVVKIVVPAFALDEEVEQHTSKPLYVLFIPKDEWASMLAYRARCNLLSQFAGTGPMLGN</sequence>
<protein>
    <submittedName>
        <fullName evidence="1">Uncharacterized protein</fullName>
    </submittedName>
</protein>
<gene>
    <name evidence="1" type="ORF">HYFRA_00000819</name>
</gene>
<organism evidence="1 2">
    <name type="scientific">Hymenoscyphus fraxineus</name>
    <dbReference type="NCBI Taxonomy" id="746836"/>
    <lineage>
        <taxon>Eukaryota</taxon>
        <taxon>Fungi</taxon>
        <taxon>Dikarya</taxon>
        <taxon>Ascomycota</taxon>
        <taxon>Pezizomycotina</taxon>
        <taxon>Leotiomycetes</taxon>
        <taxon>Helotiales</taxon>
        <taxon>Helotiaceae</taxon>
        <taxon>Hymenoscyphus</taxon>
    </lineage>
</organism>
<dbReference type="OrthoDB" id="1552at2759"/>
<evidence type="ECO:0000313" key="2">
    <source>
        <dbReference type="Proteomes" id="UP000696280"/>
    </source>
</evidence>
<name>A0A9N9KTY4_9HELO</name>
<evidence type="ECO:0000313" key="1">
    <source>
        <dbReference type="EMBL" id="CAG8952080.1"/>
    </source>
</evidence>
<dbReference type="AlphaFoldDB" id="A0A9N9KTY4"/>
<dbReference type="Proteomes" id="UP000696280">
    <property type="component" value="Unassembled WGS sequence"/>
</dbReference>
<accession>A0A9N9KTY4</accession>